<evidence type="ECO:0000259" key="1">
    <source>
        <dbReference type="Pfam" id="PF07157"/>
    </source>
</evidence>
<comment type="caution">
    <text evidence="2">The sequence shown here is derived from an EMBL/GenBank/DDBJ whole genome shotgun (WGS) entry which is preliminary data.</text>
</comment>
<evidence type="ECO:0000313" key="2">
    <source>
        <dbReference type="EMBL" id="PWD93016.1"/>
    </source>
</evidence>
<proteinExistence type="predicted"/>
<reference evidence="3" key="1">
    <citation type="submission" date="2018-05" db="EMBL/GenBank/DDBJ databases">
        <title>Ignatzschineria dubaiensis sp. nov., isolated from necrotic foot tissues of dromedaries (Camelus dromedarius) and associated maggots in Dubai, United Arab Emirates.</title>
        <authorList>
            <person name="Tsang C.C."/>
            <person name="Tang J.Y.M."/>
            <person name="Fong J.Y.H."/>
            <person name="Kinne J."/>
            <person name="Lee H.H."/>
            <person name="Joseph M."/>
            <person name="Jose S."/>
            <person name="Schuster R.K."/>
            <person name="Tang Y."/>
            <person name="Sivakumar S."/>
            <person name="Chen J.H.K."/>
            <person name="Teng J.L.L."/>
            <person name="Lau S.K.P."/>
            <person name="Wernery U."/>
            <person name="Woo P.C.Y."/>
        </authorList>
    </citation>
    <scope>NUCLEOTIDE SEQUENCE [LARGE SCALE GENOMIC DNA]</scope>
    <source>
        <strain evidence="3">UAE-HKU58</strain>
    </source>
</reference>
<dbReference type="InterPro" id="IPR009826">
    <property type="entry name" value="DNA_circ_N"/>
</dbReference>
<dbReference type="Pfam" id="PF07157">
    <property type="entry name" value="DNA_circ_N"/>
    <property type="match status" value="1"/>
</dbReference>
<feature type="domain" description="DNA circulation N-terminal" evidence="1">
    <location>
        <begin position="8"/>
        <end position="87"/>
    </location>
</feature>
<dbReference type="Proteomes" id="UP000245217">
    <property type="component" value="Unassembled WGS sequence"/>
</dbReference>
<gene>
    <name evidence="2" type="ORF">DC078_04145</name>
</gene>
<dbReference type="RefSeq" id="WP_109201340.1">
    <property type="nucleotide sequence ID" value="NZ_QEWS01000003.1"/>
</dbReference>
<sequence length="454" mass="51150">MSRYDGIGRFKGFKFYLVKEQTVSGGSRLVEHTFPYRDEYAIDDMGADINRYDVHMVFLGDDYERQFERFQTALKNSREGELVHPYFPRGRYIVESYRGGIEPEKQRLAYFSLTLIKQAKSVSPVSGLNTLIGILESVNGTLDSVIDSFEAHWSVVDNVFDAVELVESMVDRVQYAVDSLMGGGRSFNLTNQLNSIKERSTTLVNSPGELASDLTKSILSIREETAPSDAYVIYGGVRNRLEESTGFKTKWDTIVIAGEEVTIASAGSENFNVKSENNRIMLNLLVESVCFCGQLISLSNSLKEEIEAVKPKTVPKAPVLGSYVNPIETKDGDVDQLDMPIIKSPIVTKSDALDVLESTAEELDQLMLKLSDNSWDYISIFDTRLKFIQDLETKSEKLIGTRQLSASMTAPALVHLFQFKQDSQDWREFSKRNSIRNPLFVMANENYEVLDDES</sequence>
<keyword evidence="3" id="KW-1185">Reference proteome</keyword>
<accession>A0ABX5L0R2</accession>
<dbReference type="EMBL" id="QEWV01000003">
    <property type="protein sequence ID" value="PWD93016.1"/>
    <property type="molecule type" value="Genomic_DNA"/>
</dbReference>
<name>A0ABX5L0R2_9GAMM</name>
<organism evidence="2 3">
    <name type="scientific">Ignatzschineria cameli</name>
    <dbReference type="NCBI Taxonomy" id="2182793"/>
    <lineage>
        <taxon>Bacteria</taxon>
        <taxon>Pseudomonadati</taxon>
        <taxon>Pseudomonadota</taxon>
        <taxon>Gammaproteobacteria</taxon>
        <taxon>Cardiobacteriales</taxon>
        <taxon>Ignatzschineriaceae</taxon>
        <taxon>Ignatzschineria</taxon>
    </lineage>
</organism>
<evidence type="ECO:0000313" key="3">
    <source>
        <dbReference type="Proteomes" id="UP000245217"/>
    </source>
</evidence>
<protein>
    <recommendedName>
        <fullName evidence="1">DNA circulation N-terminal domain-containing protein</fullName>
    </recommendedName>
</protein>